<dbReference type="GO" id="GO:0008324">
    <property type="term" value="F:monoatomic cation transmembrane transporter activity"/>
    <property type="evidence" value="ECO:0007669"/>
    <property type="project" value="InterPro"/>
</dbReference>
<comment type="caution">
    <text evidence="10">The sequence shown here is derived from an EMBL/GenBank/DDBJ whole genome shotgun (WGS) entry which is preliminary data.</text>
</comment>
<comment type="similarity">
    <text evidence="2">Belongs to the AAE transporter (TC 2.A.81) family.</text>
</comment>
<reference evidence="10 11" key="1">
    <citation type="journal article" date="2018" name="Int. J. Syst. Evol. Microbiol.">
        <title>Mesosutterella multiformis gen. nov., sp. nov., a member of the family Sutterellaceae and Sutterella megalosphaeroides sp. nov., isolated from human faeces.</title>
        <authorList>
            <person name="Sakamoto M."/>
            <person name="Ikeyama N."/>
            <person name="Kunihiro T."/>
            <person name="Iino T."/>
            <person name="Yuki M."/>
            <person name="Ohkuma M."/>
        </authorList>
    </citation>
    <scope>NUCLEOTIDE SEQUENCE [LARGE SCALE GENOMIC DNA]</scope>
    <source>
        <strain evidence="10 11">4NBBH2</strain>
    </source>
</reference>
<feature type="transmembrane region" description="Helical" evidence="8">
    <location>
        <begin position="164"/>
        <end position="184"/>
    </location>
</feature>
<evidence type="ECO:0000313" key="11">
    <source>
        <dbReference type="Proteomes" id="UP000266091"/>
    </source>
</evidence>
<keyword evidence="4" id="KW-1003">Cell membrane</keyword>
<dbReference type="Proteomes" id="UP000266091">
    <property type="component" value="Unassembled WGS sequence"/>
</dbReference>
<sequence length="559" mass="59751">MSWLTALFTDTQSPAHAALIYSLVIAAGMALGRIRIRGVSLGVTFVLFTGLVASALGARVDPAVLAFIRDFGLVLFVFFIGLQVGPSFFNSFRTHNGRTLNLLTIGIILAGLFLTLLFAAVLPGLVSLPQMLGIHFGAVTNTPGLGAARDMLSELGYSGEDITIGYASAYPLGVIGAVLTVRFLRRLFRIDLAKEEAAWDATEGAKDKPVFFHVELTNKALSGRTIREIAEIIGKPFICSRILHDGTLLSPGADTVVEAGDTLRIVSNPDHRQTIIAFFGSEAEDFASDIEHSPVTSRIIRVTRPSVNGLQMADLHLSRLDGVNITRVFRSGLQLFPYHNLTLQLGDRVYCVGPENSVKRLAERLGDEEQKLNHPNMLSLFIGIALGILVGAVPITFPGMPVPVKLGVAGGPLVIAILLGSWGPRLRLITYMTPSANLMLREFGMVFFLASIGLAAGDGFAEALMNGRVFLYAALGAVITVVPALIAGIIALRVYHLNFHSAAGLIAGAMTDTPALAYIGTLSGRNIAAVAYSTVYPVSMFLRILSGQLVLLFVWGAIA</sequence>
<evidence type="ECO:0000256" key="2">
    <source>
        <dbReference type="ARBA" id="ARBA00009854"/>
    </source>
</evidence>
<feature type="transmembrane region" description="Helical" evidence="8">
    <location>
        <begin position="378"/>
        <end position="400"/>
    </location>
</feature>
<feature type="transmembrane region" description="Helical" evidence="8">
    <location>
        <begin position="39"/>
        <end position="58"/>
    </location>
</feature>
<feature type="transmembrane region" description="Helical" evidence="8">
    <location>
        <begin position="406"/>
        <end position="426"/>
    </location>
</feature>
<dbReference type="SUPFAM" id="SSF116726">
    <property type="entry name" value="TrkA C-terminal domain-like"/>
    <property type="match status" value="2"/>
</dbReference>
<dbReference type="InterPro" id="IPR050144">
    <property type="entry name" value="AAE_transporter"/>
</dbReference>
<evidence type="ECO:0000313" key="10">
    <source>
        <dbReference type="EMBL" id="GBO94209.1"/>
    </source>
</evidence>
<feature type="transmembrane region" description="Helical" evidence="8">
    <location>
        <begin position="64"/>
        <end position="88"/>
    </location>
</feature>
<evidence type="ECO:0000256" key="5">
    <source>
        <dbReference type="ARBA" id="ARBA00022692"/>
    </source>
</evidence>
<keyword evidence="11" id="KW-1185">Reference proteome</keyword>
<dbReference type="GO" id="GO:0005886">
    <property type="term" value="C:plasma membrane"/>
    <property type="evidence" value="ECO:0007669"/>
    <property type="project" value="UniProtKB-SubCell"/>
</dbReference>
<feature type="domain" description="RCK C-terminal" evidence="9">
    <location>
        <begin position="196"/>
        <end position="278"/>
    </location>
</feature>
<comment type="subcellular location">
    <subcellularLocation>
        <location evidence="1">Cell membrane</location>
        <topology evidence="1">Multi-pass membrane protein</topology>
    </subcellularLocation>
</comment>
<dbReference type="EMBL" id="BGZJ01000001">
    <property type="protein sequence ID" value="GBO94209.1"/>
    <property type="molecule type" value="Genomic_DNA"/>
</dbReference>
<dbReference type="InterPro" id="IPR036721">
    <property type="entry name" value="RCK_C_sf"/>
</dbReference>
<organism evidence="10 11">
    <name type="scientific">Mesosutterella multiformis</name>
    <dbReference type="NCBI Taxonomy" id="2259133"/>
    <lineage>
        <taxon>Bacteria</taxon>
        <taxon>Pseudomonadati</taxon>
        <taxon>Pseudomonadota</taxon>
        <taxon>Betaproteobacteria</taxon>
        <taxon>Burkholderiales</taxon>
        <taxon>Sutterellaceae</taxon>
        <taxon>Mesosutterella</taxon>
    </lineage>
</organism>
<dbReference type="AlphaFoldDB" id="A0A388SFG9"/>
<keyword evidence="7 8" id="KW-0472">Membrane</keyword>
<accession>A0A401LM79</accession>
<dbReference type="OrthoDB" id="8611026at2"/>
<accession>A0A388SFG9</accession>
<dbReference type="InterPro" id="IPR006512">
    <property type="entry name" value="YidE_YbjL"/>
</dbReference>
<feature type="transmembrane region" description="Helical" evidence="8">
    <location>
        <begin position="469"/>
        <end position="492"/>
    </location>
</feature>
<keyword evidence="3" id="KW-0813">Transport</keyword>
<dbReference type="RefSeq" id="WP_116270448.1">
    <property type="nucleotide sequence ID" value="NZ_BGZJ01000001.1"/>
</dbReference>
<gene>
    <name evidence="10" type="ORF">MESMUL_15630</name>
</gene>
<dbReference type="Gene3D" id="3.30.70.1450">
    <property type="entry name" value="Regulator of K+ conductance, C-terminal domain"/>
    <property type="match status" value="2"/>
</dbReference>
<dbReference type="GO" id="GO:0006813">
    <property type="term" value="P:potassium ion transport"/>
    <property type="evidence" value="ECO:0007669"/>
    <property type="project" value="InterPro"/>
</dbReference>
<dbReference type="PROSITE" id="PS51202">
    <property type="entry name" value="RCK_C"/>
    <property type="match status" value="2"/>
</dbReference>
<feature type="domain" description="RCK C-terminal" evidence="9">
    <location>
        <begin position="281"/>
        <end position="367"/>
    </location>
</feature>
<evidence type="ECO:0000256" key="7">
    <source>
        <dbReference type="ARBA" id="ARBA00023136"/>
    </source>
</evidence>
<evidence type="ECO:0000256" key="4">
    <source>
        <dbReference type="ARBA" id="ARBA00022475"/>
    </source>
</evidence>
<keyword evidence="5 8" id="KW-0812">Transmembrane</keyword>
<evidence type="ECO:0000256" key="3">
    <source>
        <dbReference type="ARBA" id="ARBA00022448"/>
    </source>
</evidence>
<dbReference type="PANTHER" id="PTHR30445:SF3">
    <property type="entry name" value="TRANSPORT PROTEIN YIDE-RELATED"/>
    <property type="match status" value="1"/>
</dbReference>
<dbReference type="NCBIfam" id="NF003007">
    <property type="entry name" value="PRK03818.1"/>
    <property type="match status" value="1"/>
</dbReference>
<dbReference type="Pfam" id="PF02080">
    <property type="entry name" value="TrkA_C"/>
    <property type="match status" value="2"/>
</dbReference>
<proteinExistence type="inferred from homology"/>
<evidence type="ECO:0000256" key="8">
    <source>
        <dbReference type="SAM" id="Phobius"/>
    </source>
</evidence>
<dbReference type="PANTHER" id="PTHR30445">
    <property type="entry name" value="K(+)_H(+) ANTIPORTER SUBUNIT KHTT"/>
    <property type="match status" value="1"/>
</dbReference>
<protein>
    <submittedName>
        <fullName evidence="10">Putative transporter</fullName>
    </submittedName>
</protein>
<keyword evidence="6 8" id="KW-1133">Transmembrane helix</keyword>
<name>A0A388SFG9_9BURK</name>
<feature type="transmembrane region" description="Helical" evidence="8">
    <location>
        <begin position="100"/>
        <end position="122"/>
    </location>
</feature>
<dbReference type="NCBIfam" id="TIGR01625">
    <property type="entry name" value="YidE_YbjL_dupl"/>
    <property type="match status" value="2"/>
</dbReference>
<dbReference type="Pfam" id="PF06826">
    <property type="entry name" value="Asp-Al_Ex"/>
    <property type="match status" value="2"/>
</dbReference>
<feature type="transmembrane region" description="Helical" evidence="8">
    <location>
        <begin position="15"/>
        <end position="32"/>
    </location>
</feature>
<evidence type="ECO:0000256" key="6">
    <source>
        <dbReference type="ARBA" id="ARBA00022989"/>
    </source>
</evidence>
<feature type="transmembrane region" description="Helical" evidence="8">
    <location>
        <begin position="499"/>
        <end position="520"/>
    </location>
</feature>
<dbReference type="InterPro" id="IPR006037">
    <property type="entry name" value="RCK_C"/>
</dbReference>
<evidence type="ECO:0000256" key="1">
    <source>
        <dbReference type="ARBA" id="ARBA00004651"/>
    </source>
</evidence>
<evidence type="ECO:0000259" key="9">
    <source>
        <dbReference type="PROSITE" id="PS51202"/>
    </source>
</evidence>
<feature type="transmembrane region" description="Helical" evidence="8">
    <location>
        <begin position="438"/>
        <end position="457"/>
    </location>
</feature>
<feature type="transmembrane region" description="Helical" evidence="8">
    <location>
        <begin position="540"/>
        <end position="558"/>
    </location>
</feature>